<gene>
    <name evidence="1" type="ORF">DPEC_G00185620</name>
</gene>
<name>A0ACC2GB51_DALPE</name>
<dbReference type="Proteomes" id="UP001157502">
    <property type="component" value="Chromosome 15"/>
</dbReference>
<protein>
    <submittedName>
        <fullName evidence="1">Uncharacterized protein</fullName>
    </submittedName>
</protein>
<evidence type="ECO:0000313" key="1">
    <source>
        <dbReference type="EMBL" id="KAJ8000943.1"/>
    </source>
</evidence>
<dbReference type="EMBL" id="CM055742">
    <property type="protein sequence ID" value="KAJ8000943.1"/>
    <property type="molecule type" value="Genomic_DNA"/>
</dbReference>
<sequence>MTSDGLCGFDKFPPGAFLPPRSHQLYVSLFTGLTAGSGNWAPGPNCTGPGLALNGALLPLRINAPTAQVLNQSLVATLGHPSRLVKDNNVRLRSPQHIVPRHVCRASCKALCLLC</sequence>
<reference evidence="1" key="1">
    <citation type="submission" date="2021-05" db="EMBL/GenBank/DDBJ databases">
        <authorList>
            <person name="Pan Q."/>
            <person name="Jouanno E."/>
            <person name="Zahm M."/>
            <person name="Klopp C."/>
            <person name="Cabau C."/>
            <person name="Louis A."/>
            <person name="Berthelot C."/>
            <person name="Parey E."/>
            <person name="Roest Crollius H."/>
            <person name="Montfort J."/>
            <person name="Robinson-Rechavi M."/>
            <person name="Bouchez O."/>
            <person name="Lampietro C."/>
            <person name="Lopez Roques C."/>
            <person name="Donnadieu C."/>
            <person name="Postlethwait J."/>
            <person name="Bobe J."/>
            <person name="Dillon D."/>
            <person name="Chandos A."/>
            <person name="von Hippel F."/>
            <person name="Guiguen Y."/>
        </authorList>
    </citation>
    <scope>NUCLEOTIDE SEQUENCE</scope>
    <source>
        <strain evidence="1">YG-Jan2019</strain>
    </source>
</reference>
<proteinExistence type="predicted"/>
<accession>A0ACC2GB51</accession>
<comment type="caution">
    <text evidence="1">The sequence shown here is derived from an EMBL/GenBank/DDBJ whole genome shotgun (WGS) entry which is preliminary data.</text>
</comment>
<organism evidence="1 2">
    <name type="scientific">Dallia pectoralis</name>
    <name type="common">Alaska blackfish</name>
    <dbReference type="NCBI Taxonomy" id="75939"/>
    <lineage>
        <taxon>Eukaryota</taxon>
        <taxon>Metazoa</taxon>
        <taxon>Chordata</taxon>
        <taxon>Craniata</taxon>
        <taxon>Vertebrata</taxon>
        <taxon>Euteleostomi</taxon>
        <taxon>Actinopterygii</taxon>
        <taxon>Neopterygii</taxon>
        <taxon>Teleostei</taxon>
        <taxon>Protacanthopterygii</taxon>
        <taxon>Esociformes</taxon>
        <taxon>Umbridae</taxon>
        <taxon>Dallia</taxon>
    </lineage>
</organism>
<evidence type="ECO:0000313" key="2">
    <source>
        <dbReference type="Proteomes" id="UP001157502"/>
    </source>
</evidence>
<keyword evidence="2" id="KW-1185">Reference proteome</keyword>